<evidence type="ECO:0000259" key="3">
    <source>
        <dbReference type="SMART" id="SM00822"/>
    </source>
</evidence>
<evidence type="ECO:0000256" key="1">
    <source>
        <dbReference type="ARBA" id="ARBA00006484"/>
    </source>
</evidence>
<accession>A0AAN0RBM3</accession>
<dbReference type="GO" id="GO:0004316">
    <property type="term" value="F:3-oxoacyl-[acyl-carrier-protein] reductase (NADPH) activity"/>
    <property type="evidence" value="ECO:0007669"/>
    <property type="project" value="UniProtKB-EC"/>
</dbReference>
<dbReference type="NCBIfam" id="NF009466">
    <property type="entry name" value="PRK12826.1-2"/>
    <property type="match status" value="1"/>
</dbReference>
<dbReference type="InterPro" id="IPR050259">
    <property type="entry name" value="SDR"/>
</dbReference>
<dbReference type="Gene3D" id="3.40.50.720">
    <property type="entry name" value="NAD(P)-binding Rossmann-like Domain"/>
    <property type="match status" value="1"/>
</dbReference>
<dbReference type="EC" id="1.1.1.100" evidence="4"/>
<proteinExistence type="inferred from homology"/>
<keyword evidence="2 4" id="KW-0560">Oxidoreductase</keyword>
<dbReference type="NCBIfam" id="NF004200">
    <property type="entry name" value="PRK05653.1-5"/>
    <property type="match status" value="1"/>
</dbReference>
<sequence length="253" mass="26460">MQTRKQSVTYYANDQAIHALVTGGASPLGRALSRQLAADGYHVLVHAHSSLDKAQALVAAIRADGGSAEALTLDLSDYKTANTVFSDLVERKPIQVLVHNAGTHDDVPLAGMEIEQWRSVLDVSLNGFFACVRPLLLPMMGTRWGRIVAISSVSALIGNRGQANYAAAKAGLIGAVKSLSMEVAARGITVNAVAPGIIESPATAGMDPEMIRRAVPARRAGKPEEVAAAVSFLCSRNAGYITGQTLSVNGGMA</sequence>
<dbReference type="FunFam" id="3.40.50.720:FF:000173">
    <property type="entry name" value="3-oxoacyl-[acyl-carrier protein] reductase"/>
    <property type="match status" value="1"/>
</dbReference>
<dbReference type="SUPFAM" id="SSF51735">
    <property type="entry name" value="NAD(P)-binding Rossmann-fold domains"/>
    <property type="match status" value="1"/>
</dbReference>
<dbReference type="InterPro" id="IPR057326">
    <property type="entry name" value="KR_dom"/>
</dbReference>
<comment type="similarity">
    <text evidence="1">Belongs to the short-chain dehydrogenases/reductases (SDR) family.</text>
</comment>
<dbReference type="KEGG" id="gbc:GbCGDNIH3_0057"/>
<dbReference type="Proteomes" id="UP000019438">
    <property type="component" value="Chromosome"/>
</dbReference>
<dbReference type="EMBL" id="CP003181">
    <property type="protein sequence ID" value="AHJ61795.1"/>
    <property type="molecule type" value="Genomic_DNA"/>
</dbReference>
<dbReference type="AlphaFoldDB" id="A0AAN0RBM3"/>
<evidence type="ECO:0000256" key="2">
    <source>
        <dbReference type="ARBA" id="ARBA00023002"/>
    </source>
</evidence>
<dbReference type="PRINTS" id="PR00080">
    <property type="entry name" value="SDRFAMILY"/>
</dbReference>
<feature type="domain" description="Ketoreductase" evidence="3">
    <location>
        <begin position="17"/>
        <end position="201"/>
    </location>
</feature>
<reference evidence="5" key="1">
    <citation type="submission" date="2012-06" db="EMBL/GenBank/DDBJ databases">
        <title>Genome analysis of multiple Granulibacter bethesdensis isolates demonstrates substantial genome diversity.</title>
        <authorList>
            <person name="Greenberg D.E."/>
            <person name="Porcella S.F."/>
            <person name="Zarember K."/>
            <person name="Zelazny A.M."/>
            <person name="Bruno D."/>
            <person name="Martens C."/>
            <person name="Barbian K.D."/>
            <person name="Jaske E."/>
            <person name="Holland S.M."/>
        </authorList>
    </citation>
    <scope>NUCLEOTIDE SEQUENCE [LARGE SCALE GENOMIC DNA]</scope>
    <source>
        <strain evidence="5">CGDNIH3</strain>
    </source>
</reference>
<dbReference type="InterPro" id="IPR036291">
    <property type="entry name" value="NAD(P)-bd_dom_sf"/>
</dbReference>
<gene>
    <name evidence="4" type="ORF">GbCGDNIH3_0057</name>
</gene>
<protein>
    <submittedName>
        <fullName evidence="4">3-oxoacyl-[acyl-carrier protein] reductase</fullName>
        <ecNumber evidence="4">1.1.1.100</ecNumber>
    </submittedName>
</protein>
<evidence type="ECO:0000313" key="4">
    <source>
        <dbReference type="EMBL" id="AHJ61795.1"/>
    </source>
</evidence>
<dbReference type="SMART" id="SM00822">
    <property type="entry name" value="PKS_KR"/>
    <property type="match status" value="1"/>
</dbReference>
<organism evidence="4 5">
    <name type="scientific">Granulibacter bethesdensis</name>
    <dbReference type="NCBI Taxonomy" id="364410"/>
    <lineage>
        <taxon>Bacteria</taxon>
        <taxon>Pseudomonadati</taxon>
        <taxon>Pseudomonadota</taxon>
        <taxon>Alphaproteobacteria</taxon>
        <taxon>Acetobacterales</taxon>
        <taxon>Acetobacteraceae</taxon>
        <taxon>Granulibacter</taxon>
    </lineage>
</organism>
<dbReference type="InterPro" id="IPR002347">
    <property type="entry name" value="SDR_fam"/>
</dbReference>
<name>A0AAN0RBM3_9PROT</name>
<dbReference type="Pfam" id="PF13561">
    <property type="entry name" value="adh_short_C2"/>
    <property type="match status" value="1"/>
</dbReference>
<dbReference type="PANTHER" id="PTHR42879:SF2">
    <property type="entry name" value="3-OXOACYL-[ACYL-CARRIER-PROTEIN] REDUCTASE FABG"/>
    <property type="match status" value="1"/>
</dbReference>
<dbReference type="PRINTS" id="PR00081">
    <property type="entry name" value="GDHRDH"/>
</dbReference>
<evidence type="ECO:0000313" key="5">
    <source>
        <dbReference type="Proteomes" id="UP000019438"/>
    </source>
</evidence>
<dbReference type="PANTHER" id="PTHR42879">
    <property type="entry name" value="3-OXOACYL-(ACYL-CARRIER-PROTEIN) REDUCTASE"/>
    <property type="match status" value="1"/>
</dbReference>